<dbReference type="EMBL" id="LOBU02000022">
    <property type="protein sequence ID" value="OKA04296.1"/>
    <property type="molecule type" value="Genomic_DNA"/>
</dbReference>
<dbReference type="OrthoDB" id="6657864at2"/>
<gene>
    <name evidence="3" type="ORF">ATP06_0230750</name>
    <name evidence="2" type="ORF">AVL48_19760</name>
</gene>
<dbReference type="PANTHER" id="PTHR41252:SF1">
    <property type="entry name" value="BLR2505 PROTEIN"/>
    <property type="match status" value="1"/>
</dbReference>
<dbReference type="GO" id="GO:0016853">
    <property type="term" value="F:isomerase activity"/>
    <property type="evidence" value="ECO:0007669"/>
    <property type="project" value="UniProtKB-KW"/>
</dbReference>
<dbReference type="AlphaFoldDB" id="A0A154MV96"/>
<sequence length="148" mass="16548">MTESSLQIVQNAWKAFSTYDPERIAAVFTEDAEWLAPEGNATAVALGGSAHLVGREVIVRFLAEDFRKVFVSDVAVEFRGFHADGDTVVVEETMTAELADGSRYSNDYCFVFVLRQGAIHRVREYMDTAKGHRQLVPIGRIPSYRDQS</sequence>
<dbReference type="PANTHER" id="PTHR41252">
    <property type="entry name" value="BLR2505 PROTEIN"/>
    <property type="match status" value="1"/>
</dbReference>
<dbReference type="SUPFAM" id="SSF54427">
    <property type="entry name" value="NTF2-like"/>
    <property type="match status" value="1"/>
</dbReference>
<protein>
    <submittedName>
        <fullName evidence="2">Ketosteroid isomerase</fullName>
    </submittedName>
</protein>
<proteinExistence type="predicted"/>
<feature type="domain" description="SnoaL-like" evidence="1">
    <location>
        <begin position="10"/>
        <end position="121"/>
    </location>
</feature>
<dbReference type="Pfam" id="PF12680">
    <property type="entry name" value="SnoaL_2"/>
    <property type="match status" value="1"/>
</dbReference>
<dbReference type="Gene3D" id="3.10.450.50">
    <property type="match status" value="1"/>
</dbReference>
<dbReference type="Proteomes" id="UP000186883">
    <property type="component" value="Unassembled WGS sequence"/>
</dbReference>
<reference evidence="3 5" key="2">
    <citation type="submission" date="2016-11" db="EMBL/GenBank/DDBJ databases">
        <title>Genome sequencing of Amycolatopsis regifaucium.</title>
        <authorList>
            <person name="Mayilraj S."/>
            <person name="Kaur N."/>
        </authorList>
    </citation>
    <scope>NUCLEOTIDE SEQUENCE [LARGE SCALE GENOMIC DNA]</scope>
    <source>
        <strain evidence="3 5">GY080</strain>
    </source>
</reference>
<comment type="caution">
    <text evidence="2">The sequence shown here is derived from an EMBL/GenBank/DDBJ whole genome shotgun (WGS) entry which is preliminary data.</text>
</comment>
<dbReference type="Proteomes" id="UP000076321">
    <property type="component" value="Unassembled WGS sequence"/>
</dbReference>
<dbReference type="EMBL" id="LQCI01000002">
    <property type="protein sequence ID" value="KZB88202.1"/>
    <property type="molecule type" value="Genomic_DNA"/>
</dbReference>
<dbReference type="InterPro" id="IPR032710">
    <property type="entry name" value="NTF2-like_dom_sf"/>
</dbReference>
<name>A0A154MV96_9PSEU</name>
<organism evidence="2 4">
    <name type="scientific">Amycolatopsis regifaucium</name>
    <dbReference type="NCBI Taxonomy" id="546365"/>
    <lineage>
        <taxon>Bacteria</taxon>
        <taxon>Bacillati</taxon>
        <taxon>Actinomycetota</taxon>
        <taxon>Actinomycetes</taxon>
        <taxon>Pseudonocardiales</taxon>
        <taxon>Pseudonocardiaceae</taxon>
        <taxon>Amycolatopsis</taxon>
    </lineage>
</organism>
<evidence type="ECO:0000313" key="4">
    <source>
        <dbReference type="Proteomes" id="UP000076321"/>
    </source>
</evidence>
<keyword evidence="5" id="KW-1185">Reference proteome</keyword>
<evidence type="ECO:0000313" key="3">
    <source>
        <dbReference type="EMBL" id="OKA04296.1"/>
    </source>
</evidence>
<dbReference type="InterPro" id="IPR037401">
    <property type="entry name" value="SnoaL-like"/>
</dbReference>
<evidence type="ECO:0000259" key="1">
    <source>
        <dbReference type="Pfam" id="PF12680"/>
    </source>
</evidence>
<evidence type="ECO:0000313" key="2">
    <source>
        <dbReference type="EMBL" id="KZB88202.1"/>
    </source>
</evidence>
<accession>A0A154MV96</accession>
<evidence type="ECO:0000313" key="5">
    <source>
        <dbReference type="Proteomes" id="UP000186883"/>
    </source>
</evidence>
<dbReference type="RefSeq" id="WP_061989582.1">
    <property type="nucleotide sequence ID" value="NZ_FOPQ01000004.1"/>
</dbReference>
<reference evidence="2 4" key="1">
    <citation type="submission" date="2015-12" db="EMBL/GenBank/DDBJ databases">
        <title>Amycolatopsis regifaucium genome sequencing and assembly.</title>
        <authorList>
            <person name="Mayilraj S."/>
        </authorList>
    </citation>
    <scope>NUCLEOTIDE SEQUENCE [LARGE SCALE GENOMIC DNA]</scope>
    <source>
        <strain evidence="2 4">GY080</strain>
    </source>
</reference>
<keyword evidence="2" id="KW-0413">Isomerase</keyword>